<protein>
    <recommendedName>
        <fullName evidence="4">Lipocalin-like domain-containing protein</fullName>
    </recommendedName>
</protein>
<dbReference type="RefSeq" id="WP_379686982.1">
    <property type="nucleotide sequence ID" value="NZ_JBHLYW010000022.1"/>
</dbReference>
<gene>
    <name evidence="2" type="ORF">ACFFLS_20235</name>
</gene>
<feature type="chain" id="PRO_5046083820" description="Lipocalin-like domain-containing protein" evidence="1">
    <location>
        <begin position="18"/>
        <end position="127"/>
    </location>
</feature>
<accession>A0ABV6BVB4</accession>
<keyword evidence="1" id="KW-0732">Signal</keyword>
<evidence type="ECO:0000256" key="1">
    <source>
        <dbReference type="SAM" id="SignalP"/>
    </source>
</evidence>
<dbReference type="Proteomes" id="UP001589734">
    <property type="component" value="Unassembled WGS sequence"/>
</dbReference>
<name>A0ABV6BVB4_9FLAO</name>
<proteinExistence type="predicted"/>
<organism evidence="2 3">
    <name type="scientific">Flavobacterium procerum</name>
    <dbReference type="NCBI Taxonomy" id="1455569"/>
    <lineage>
        <taxon>Bacteria</taxon>
        <taxon>Pseudomonadati</taxon>
        <taxon>Bacteroidota</taxon>
        <taxon>Flavobacteriia</taxon>
        <taxon>Flavobacteriales</taxon>
        <taxon>Flavobacteriaceae</taxon>
        <taxon>Flavobacterium</taxon>
    </lineage>
</organism>
<reference evidence="2 3" key="1">
    <citation type="submission" date="2024-09" db="EMBL/GenBank/DDBJ databases">
        <authorList>
            <person name="Sun Q."/>
            <person name="Mori K."/>
        </authorList>
    </citation>
    <scope>NUCLEOTIDE SEQUENCE [LARGE SCALE GENOMIC DNA]</scope>
    <source>
        <strain evidence="2 3">CGMCC 1.12926</strain>
    </source>
</reference>
<comment type="caution">
    <text evidence="2">The sequence shown here is derived from an EMBL/GenBank/DDBJ whole genome shotgun (WGS) entry which is preliminary data.</text>
</comment>
<feature type="signal peptide" evidence="1">
    <location>
        <begin position="1"/>
        <end position="17"/>
    </location>
</feature>
<evidence type="ECO:0000313" key="2">
    <source>
        <dbReference type="EMBL" id="MFC0079386.1"/>
    </source>
</evidence>
<evidence type="ECO:0008006" key="4">
    <source>
        <dbReference type="Google" id="ProtNLM"/>
    </source>
</evidence>
<sequence>MRYFILLLLIISTNSFSQTNQFTGTWSSENCKSCSKEYFLKITIAQSNYKIYGTAEVISDNKKLQSEVFDITGVVYTLGDKAQIKIEGKNNISASAVLLVNDGTMQFSKRGGADVVPKEVILSKLYE</sequence>
<keyword evidence="3" id="KW-1185">Reference proteome</keyword>
<dbReference type="EMBL" id="JBHLYW010000022">
    <property type="protein sequence ID" value="MFC0079386.1"/>
    <property type="molecule type" value="Genomic_DNA"/>
</dbReference>
<evidence type="ECO:0000313" key="3">
    <source>
        <dbReference type="Proteomes" id="UP001589734"/>
    </source>
</evidence>